<keyword evidence="10" id="KW-0067">ATP-binding</keyword>
<dbReference type="PANTHER" id="PTHR32309">
    <property type="entry name" value="TYROSINE-PROTEIN KINASE"/>
    <property type="match status" value="1"/>
</dbReference>
<dbReference type="STRING" id="36805.BOH66_14045"/>
<evidence type="ECO:0000256" key="7">
    <source>
        <dbReference type="ARBA" id="ARBA00022692"/>
    </source>
</evidence>
<dbReference type="RefSeq" id="WP_076691620.1">
    <property type="nucleotide sequence ID" value="NZ_CP018762.1"/>
</dbReference>
<reference evidence="18 19" key="1">
    <citation type="submission" date="2016-12" db="EMBL/GenBank/DDBJ databases">
        <title>Complete genome sequence of Microbacterium aurum KACC 15219.</title>
        <authorList>
            <person name="Jung Y."/>
            <person name="Shin J.-H."/>
            <person name="Lee Y.-J."/>
            <person name="Yi H."/>
            <person name="Bahn Y.-S."/>
            <person name="Kim J.F."/>
            <person name="Lee D.-W."/>
        </authorList>
    </citation>
    <scope>NUCLEOTIDE SEQUENCE [LARGE SCALE GENOMIC DNA]</scope>
    <source>
        <strain evidence="18 19">KACC 15219</strain>
    </source>
</reference>
<dbReference type="EMBL" id="CP018762">
    <property type="protein sequence ID" value="APZ35242.1"/>
    <property type="molecule type" value="Genomic_DNA"/>
</dbReference>
<evidence type="ECO:0000256" key="11">
    <source>
        <dbReference type="ARBA" id="ARBA00022989"/>
    </source>
</evidence>
<keyword evidence="5" id="KW-1003">Cell membrane</keyword>
<keyword evidence="7 16" id="KW-0812">Transmembrane</keyword>
<dbReference type="SUPFAM" id="SSF52540">
    <property type="entry name" value="P-loop containing nucleoside triphosphate hydrolases"/>
    <property type="match status" value="1"/>
</dbReference>
<evidence type="ECO:0000256" key="4">
    <source>
        <dbReference type="ARBA" id="ARBA00011903"/>
    </source>
</evidence>
<name>A0A1P8UAU0_9MICO</name>
<keyword evidence="9" id="KW-0418">Kinase</keyword>
<evidence type="ECO:0000256" key="10">
    <source>
        <dbReference type="ARBA" id="ARBA00022840"/>
    </source>
</evidence>
<dbReference type="OrthoDB" id="9812433at2"/>
<comment type="catalytic activity">
    <reaction evidence="14">
        <text>L-tyrosyl-[protein] + ATP = O-phospho-L-tyrosyl-[protein] + ADP + H(+)</text>
        <dbReference type="Rhea" id="RHEA:10596"/>
        <dbReference type="Rhea" id="RHEA-COMP:10136"/>
        <dbReference type="Rhea" id="RHEA-COMP:20101"/>
        <dbReference type="ChEBI" id="CHEBI:15378"/>
        <dbReference type="ChEBI" id="CHEBI:30616"/>
        <dbReference type="ChEBI" id="CHEBI:46858"/>
        <dbReference type="ChEBI" id="CHEBI:61978"/>
        <dbReference type="ChEBI" id="CHEBI:456216"/>
        <dbReference type="EC" id="2.7.10.2"/>
    </reaction>
</comment>
<dbReference type="GO" id="GO:0005524">
    <property type="term" value="F:ATP binding"/>
    <property type="evidence" value="ECO:0007669"/>
    <property type="project" value="UniProtKB-KW"/>
</dbReference>
<dbReference type="Pfam" id="PF02706">
    <property type="entry name" value="Wzz"/>
    <property type="match status" value="1"/>
</dbReference>
<keyword evidence="12 16" id="KW-0472">Membrane</keyword>
<dbReference type="AlphaFoldDB" id="A0A1P8UAU0"/>
<comment type="similarity">
    <text evidence="3">Belongs to the CpsD/CapB family.</text>
</comment>
<dbReference type="Proteomes" id="UP000187185">
    <property type="component" value="Chromosome"/>
</dbReference>
<keyword evidence="13" id="KW-0829">Tyrosine-protein kinase</keyword>
<evidence type="ECO:0000256" key="14">
    <source>
        <dbReference type="ARBA" id="ARBA00051245"/>
    </source>
</evidence>
<evidence type="ECO:0000256" key="2">
    <source>
        <dbReference type="ARBA" id="ARBA00006683"/>
    </source>
</evidence>
<dbReference type="InterPro" id="IPR027417">
    <property type="entry name" value="P-loop_NTPase"/>
</dbReference>
<evidence type="ECO:0000259" key="17">
    <source>
        <dbReference type="Pfam" id="PF02706"/>
    </source>
</evidence>
<evidence type="ECO:0000256" key="6">
    <source>
        <dbReference type="ARBA" id="ARBA00022679"/>
    </source>
</evidence>
<evidence type="ECO:0000256" key="1">
    <source>
        <dbReference type="ARBA" id="ARBA00004651"/>
    </source>
</evidence>
<dbReference type="InterPro" id="IPR050445">
    <property type="entry name" value="Bact_polysacc_biosynth/exp"/>
</dbReference>
<keyword evidence="8" id="KW-0547">Nucleotide-binding</keyword>
<dbReference type="Pfam" id="PF10609">
    <property type="entry name" value="ParA"/>
    <property type="match status" value="1"/>
</dbReference>
<evidence type="ECO:0000256" key="9">
    <source>
        <dbReference type="ARBA" id="ARBA00022777"/>
    </source>
</evidence>
<keyword evidence="19" id="KW-1185">Reference proteome</keyword>
<organism evidence="18 19">
    <name type="scientific">Microbacterium aurum</name>
    <dbReference type="NCBI Taxonomy" id="36805"/>
    <lineage>
        <taxon>Bacteria</taxon>
        <taxon>Bacillati</taxon>
        <taxon>Actinomycetota</taxon>
        <taxon>Actinomycetes</taxon>
        <taxon>Micrococcales</taxon>
        <taxon>Microbacteriaceae</taxon>
        <taxon>Microbacterium</taxon>
    </lineage>
</organism>
<comment type="similarity">
    <text evidence="2">Belongs to the CpsC/CapA family.</text>
</comment>
<gene>
    <name evidence="18" type="ORF">BOH66_14045</name>
</gene>
<evidence type="ECO:0000256" key="13">
    <source>
        <dbReference type="ARBA" id="ARBA00023137"/>
    </source>
</evidence>
<evidence type="ECO:0000256" key="5">
    <source>
        <dbReference type="ARBA" id="ARBA00022475"/>
    </source>
</evidence>
<dbReference type="PANTHER" id="PTHR32309:SF13">
    <property type="entry name" value="FERRIC ENTEROBACTIN TRANSPORT PROTEIN FEPE"/>
    <property type="match status" value="1"/>
</dbReference>
<dbReference type="CDD" id="cd05387">
    <property type="entry name" value="BY-kinase"/>
    <property type="match status" value="1"/>
</dbReference>
<dbReference type="EC" id="2.7.10.2" evidence="4"/>
<evidence type="ECO:0000256" key="16">
    <source>
        <dbReference type="SAM" id="Phobius"/>
    </source>
</evidence>
<dbReference type="InterPro" id="IPR033756">
    <property type="entry name" value="YlxH/NBP35"/>
</dbReference>
<dbReference type="KEGG" id="maur:BOH66_14045"/>
<sequence>MELRDYLRILRAHWLGIVLLTLLGAAVAFGYSALQPRVYTASASGIVQATGGGTDVGSSLVGNQLAQSKVSSYVDIGGWRSVAEHAIDELGLDTTPQALVSHVSVSNPLDTVIINVSADADSPEAARDLAEAWIDGMVAEINNLETGDSDTAGAVTLVAGQAAALPSAPSSPNVRLNIALGTLIGLALGIGYAVIRHVLDRRVRHPRDIERETGAAVVGTIPLEKQLTGTRRVFAFDGSSPESTSTAITEAMRELRTNLQFMDVDDPPRIIVVSSPLPGDGKSTTAANLALGLAAAGQQTVLIDADLRRPVVGSIFGLPEGAGLTDVLAARATLDDVIHRADASGNLLVLTAGRIPPNPSEVLGSQRMRDLLSSLARTATVIVDSPPAIPVTDAAVLSTAAHGVLLVVSAGRTTYEMLQKALENIARANGRVLGVVLNKVPRRGGEAGYYGYQYRGDYDSTAPTAAHRTGEAAPADEAAGSTPRARRRGKVTAPSP</sequence>
<evidence type="ECO:0000256" key="8">
    <source>
        <dbReference type="ARBA" id="ARBA00022741"/>
    </source>
</evidence>
<feature type="transmembrane region" description="Helical" evidence="16">
    <location>
        <begin position="12"/>
        <end position="34"/>
    </location>
</feature>
<evidence type="ECO:0000256" key="3">
    <source>
        <dbReference type="ARBA" id="ARBA00007316"/>
    </source>
</evidence>
<dbReference type="InterPro" id="IPR005702">
    <property type="entry name" value="Wzc-like_C"/>
</dbReference>
<evidence type="ECO:0000313" key="18">
    <source>
        <dbReference type="EMBL" id="APZ35242.1"/>
    </source>
</evidence>
<dbReference type="GO" id="GO:0004715">
    <property type="term" value="F:non-membrane spanning protein tyrosine kinase activity"/>
    <property type="evidence" value="ECO:0007669"/>
    <property type="project" value="UniProtKB-EC"/>
</dbReference>
<evidence type="ECO:0000256" key="15">
    <source>
        <dbReference type="SAM" id="MobiDB-lite"/>
    </source>
</evidence>
<feature type="domain" description="Polysaccharide chain length determinant N-terminal" evidence="17">
    <location>
        <begin position="2"/>
        <end position="52"/>
    </location>
</feature>
<feature type="region of interest" description="Disordered" evidence="15">
    <location>
        <begin position="460"/>
        <end position="496"/>
    </location>
</feature>
<protein>
    <recommendedName>
        <fullName evidence="4">non-specific protein-tyrosine kinase</fullName>
        <ecNumber evidence="4">2.7.10.2</ecNumber>
    </recommendedName>
</protein>
<accession>A0A1P8UAU0</accession>
<dbReference type="InterPro" id="IPR003856">
    <property type="entry name" value="LPS_length_determ_N"/>
</dbReference>
<evidence type="ECO:0000313" key="19">
    <source>
        <dbReference type="Proteomes" id="UP000187185"/>
    </source>
</evidence>
<dbReference type="FunFam" id="3.40.50.300:FF:000527">
    <property type="entry name" value="Tyrosine-protein kinase etk"/>
    <property type="match status" value="1"/>
</dbReference>
<evidence type="ECO:0000256" key="12">
    <source>
        <dbReference type="ARBA" id="ARBA00023136"/>
    </source>
</evidence>
<dbReference type="NCBIfam" id="TIGR01007">
    <property type="entry name" value="eps_fam"/>
    <property type="match status" value="1"/>
</dbReference>
<keyword evidence="11 16" id="KW-1133">Transmembrane helix</keyword>
<keyword evidence="6" id="KW-0808">Transferase</keyword>
<dbReference type="Gene3D" id="3.40.50.300">
    <property type="entry name" value="P-loop containing nucleotide triphosphate hydrolases"/>
    <property type="match status" value="1"/>
</dbReference>
<comment type="subcellular location">
    <subcellularLocation>
        <location evidence="1">Cell membrane</location>
        <topology evidence="1">Multi-pass membrane protein</topology>
    </subcellularLocation>
</comment>
<dbReference type="GO" id="GO:0005886">
    <property type="term" value="C:plasma membrane"/>
    <property type="evidence" value="ECO:0007669"/>
    <property type="project" value="UniProtKB-SubCell"/>
</dbReference>
<dbReference type="GO" id="GO:0042802">
    <property type="term" value="F:identical protein binding"/>
    <property type="evidence" value="ECO:0007669"/>
    <property type="project" value="UniProtKB-ARBA"/>
</dbReference>
<proteinExistence type="inferred from homology"/>